<dbReference type="Pfam" id="PF00012">
    <property type="entry name" value="HSP70"/>
    <property type="match status" value="2"/>
</dbReference>
<dbReference type="AlphaFoldDB" id="A0A4Y7PFA8"/>
<dbReference type="PANTHER" id="PTHR19375">
    <property type="entry name" value="HEAT SHOCK PROTEIN 70KDA"/>
    <property type="match status" value="1"/>
</dbReference>
<dbReference type="GO" id="GO:0005524">
    <property type="term" value="F:ATP binding"/>
    <property type="evidence" value="ECO:0007669"/>
    <property type="project" value="UniProtKB-KW"/>
</dbReference>
<accession>A0A4Y7PFA8</accession>
<dbReference type="SUPFAM" id="SSF53067">
    <property type="entry name" value="Actin-like ATPase domain"/>
    <property type="match status" value="1"/>
</dbReference>
<keyword evidence="3" id="KW-0067">ATP-binding</keyword>
<reference evidence="5 6" key="1">
    <citation type="submission" date="2018-06" db="EMBL/GenBank/DDBJ databases">
        <title>A transcriptomic atlas of mushroom development highlights an independent origin of complex multicellularity.</title>
        <authorList>
            <consortium name="DOE Joint Genome Institute"/>
            <person name="Krizsan K."/>
            <person name="Almasi E."/>
            <person name="Merenyi Z."/>
            <person name="Sahu N."/>
            <person name="Viragh M."/>
            <person name="Koszo T."/>
            <person name="Mondo S."/>
            <person name="Kiss B."/>
            <person name="Balint B."/>
            <person name="Kues U."/>
            <person name="Barry K."/>
            <person name="Hegedus J.C."/>
            <person name="Henrissat B."/>
            <person name="Johnson J."/>
            <person name="Lipzen A."/>
            <person name="Ohm R."/>
            <person name="Nagy I."/>
            <person name="Pangilinan J."/>
            <person name="Yan J."/>
            <person name="Xiong Y."/>
            <person name="Grigoriev I.V."/>
            <person name="Hibbett D.S."/>
            <person name="Nagy L.G."/>
        </authorList>
    </citation>
    <scope>NUCLEOTIDE SEQUENCE [LARGE SCALE GENOMIC DNA]</scope>
    <source>
        <strain evidence="5 6">SZMC22713</strain>
    </source>
</reference>
<evidence type="ECO:0000256" key="4">
    <source>
        <dbReference type="SAM" id="MobiDB-lite"/>
    </source>
</evidence>
<dbReference type="OrthoDB" id="3196168at2759"/>
<feature type="region of interest" description="Disordered" evidence="4">
    <location>
        <begin position="16"/>
        <end position="51"/>
    </location>
</feature>
<evidence type="ECO:0000256" key="1">
    <source>
        <dbReference type="ARBA" id="ARBA00007381"/>
    </source>
</evidence>
<feature type="compositionally biased region" description="Basic and acidic residues" evidence="4">
    <location>
        <begin position="352"/>
        <end position="381"/>
    </location>
</feature>
<sequence length="411" mass="45887">MEPSVHFWRVQLAPHRISTKPRRRRQHQRQRQHRNHSFSHGGNYNGNIEYRGENKGFTREEISSLVLIKMQETVELYVGTTIDGAVVTFPVYFNDTQHQATKDAGDIAGLRAIHFINQPADAIAYGLNKKSPASAMSLSSNLGGGSNIFIPISFNIHTLRRLHASCKCAKCTTPTAVQNSIQNNTHSPRRDPSVHEIVLVGGSMHIPKIVRPVSDFSFYGKEPNTGINLGEAIAFETAGGVIARRRHQTQTKKSEVFSACGNNQPGVHIQIPPAPRGVLQIANGTRSVSAANKTTGKSNRITTTNDKAEKYMHEGEKPPYVSQRWPRVLHVRPAHCATRSMTRGSRHLRVGQQDEARGHHERDALQERSKEVYKERQKELEGEPDYAEVVREYGRCAGCPGGLWFSSLINK</sequence>
<protein>
    <submittedName>
        <fullName evidence="5">HSP70-domain-containing protein</fullName>
    </submittedName>
</protein>
<dbReference type="Gene3D" id="3.30.420.40">
    <property type="match status" value="2"/>
</dbReference>
<dbReference type="STRING" id="50990.A0A4Y7PFA8"/>
<dbReference type="FunFam" id="3.30.420.40:FF:000028">
    <property type="entry name" value="heat shock 70 kDa protein-like"/>
    <property type="match status" value="1"/>
</dbReference>
<evidence type="ECO:0000256" key="2">
    <source>
        <dbReference type="ARBA" id="ARBA00022741"/>
    </source>
</evidence>
<gene>
    <name evidence="5" type="ORF">BD410DRAFT_817272</name>
</gene>
<dbReference type="EMBL" id="ML170483">
    <property type="protein sequence ID" value="TDL13721.1"/>
    <property type="molecule type" value="Genomic_DNA"/>
</dbReference>
<dbReference type="InterPro" id="IPR029047">
    <property type="entry name" value="HSP70_peptide-bd_sf"/>
</dbReference>
<name>A0A4Y7PFA8_9AGAM</name>
<organism evidence="5 6">
    <name type="scientific">Rickenella mellea</name>
    <dbReference type="NCBI Taxonomy" id="50990"/>
    <lineage>
        <taxon>Eukaryota</taxon>
        <taxon>Fungi</taxon>
        <taxon>Dikarya</taxon>
        <taxon>Basidiomycota</taxon>
        <taxon>Agaricomycotina</taxon>
        <taxon>Agaricomycetes</taxon>
        <taxon>Hymenochaetales</taxon>
        <taxon>Rickenellaceae</taxon>
        <taxon>Rickenella</taxon>
    </lineage>
</organism>
<feature type="compositionally biased region" description="Basic residues" evidence="4">
    <location>
        <begin position="17"/>
        <end position="37"/>
    </location>
</feature>
<feature type="region of interest" description="Disordered" evidence="4">
    <location>
        <begin position="340"/>
        <end position="381"/>
    </location>
</feature>
<dbReference type="SUPFAM" id="SSF100920">
    <property type="entry name" value="Heat shock protein 70kD (HSP70), peptide-binding domain"/>
    <property type="match status" value="1"/>
</dbReference>
<dbReference type="InterPro" id="IPR043129">
    <property type="entry name" value="ATPase_NBD"/>
</dbReference>
<keyword evidence="2" id="KW-0547">Nucleotide-binding</keyword>
<comment type="similarity">
    <text evidence="1">Belongs to the heat shock protein 70 family.</text>
</comment>
<dbReference type="VEuPathDB" id="FungiDB:BD410DRAFT_817272"/>
<dbReference type="InterPro" id="IPR013126">
    <property type="entry name" value="Hsp_70_fam"/>
</dbReference>
<dbReference type="Proteomes" id="UP000294933">
    <property type="component" value="Unassembled WGS sequence"/>
</dbReference>
<keyword evidence="6" id="KW-1185">Reference proteome</keyword>
<proteinExistence type="inferred from homology"/>
<evidence type="ECO:0000313" key="5">
    <source>
        <dbReference type="EMBL" id="TDL13721.1"/>
    </source>
</evidence>
<evidence type="ECO:0000256" key="3">
    <source>
        <dbReference type="ARBA" id="ARBA00022840"/>
    </source>
</evidence>
<dbReference type="GO" id="GO:0140662">
    <property type="term" value="F:ATP-dependent protein folding chaperone"/>
    <property type="evidence" value="ECO:0007669"/>
    <property type="project" value="InterPro"/>
</dbReference>
<evidence type="ECO:0000313" key="6">
    <source>
        <dbReference type="Proteomes" id="UP000294933"/>
    </source>
</evidence>